<protein>
    <submittedName>
        <fullName evidence="1">Uncharacterized protein</fullName>
    </submittedName>
</protein>
<accession>A0A0B6Y446</accession>
<proteinExistence type="predicted"/>
<evidence type="ECO:0000313" key="1">
    <source>
        <dbReference type="EMBL" id="CEK50626.1"/>
    </source>
</evidence>
<sequence>HPSAGPLYSREQRMLQQLETKCALQRMCCIAANHTHLLFNLDSSHSQLLQPL</sequence>
<dbReference type="AlphaFoldDB" id="A0A0B6Y446"/>
<reference evidence="1" key="1">
    <citation type="submission" date="2014-12" db="EMBL/GenBank/DDBJ databases">
        <title>Insight into the proteome of Arion vulgaris.</title>
        <authorList>
            <person name="Aradska J."/>
            <person name="Bulat T."/>
            <person name="Smidak R."/>
            <person name="Sarate P."/>
            <person name="Gangsoo J."/>
            <person name="Sialana F."/>
            <person name="Bilban M."/>
            <person name="Lubec G."/>
        </authorList>
    </citation>
    <scope>NUCLEOTIDE SEQUENCE</scope>
    <source>
        <tissue evidence="1">Skin</tissue>
    </source>
</reference>
<feature type="non-terminal residue" evidence="1">
    <location>
        <position position="1"/>
    </location>
</feature>
<dbReference type="EMBL" id="HACG01003761">
    <property type="protein sequence ID" value="CEK50626.1"/>
    <property type="molecule type" value="Transcribed_RNA"/>
</dbReference>
<name>A0A0B6Y446_9EUPU</name>
<organism evidence="1">
    <name type="scientific">Arion vulgaris</name>
    <dbReference type="NCBI Taxonomy" id="1028688"/>
    <lineage>
        <taxon>Eukaryota</taxon>
        <taxon>Metazoa</taxon>
        <taxon>Spiralia</taxon>
        <taxon>Lophotrochozoa</taxon>
        <taxon>Mollusca</taxon>
        <taxon>Gastropoda</taxon>
        <taxon>Heterobranchia</taxon>
        <taxon>Euthyneura</taxon>
        <taxon>Panpulmonata</taxon>
        <taxon>Eupulmonata</taxon>
        <taxon>Stylommatophora</taxon>
        <taxon>Helicina</taxon>
        <taxon>Arionoidea</taxon>
        <taxon>Arionidae</taxon>
        <taxon>Arion</taxon>
    </lineage>
</organism>
<gene>
    <name evidence="1" type="primary">ORF11283</name>
</gene>